<dbReference type="EMBL" id="CAJNJQ010001693">
    <property type="protein sequence ID" value="CAE7146330.1"/>
    <property type="molecule type" value="Genomic_DNA"/>
</dbReference>
<evidence type="ECO:0000256" key="1">
    <source>
        <dbReference type="ARBA" id="ARBA00004123"/>
    </source>
</evidence>
<evidence type="ECO:0000313" key="8">
    <source>
        <dbReference type="EMBL" id="CAE7146330.1"/>
    </source>
</evidence>
<feature type="compositionally biased region" description="Basic and acidic residues" evidence="7">
    <location>
        <begin position="135"/>
        <end position="157"/>
    </location>
</feature>
<reference evidence="8" key="1">
    <citation type="submission" date="2021-01" db="EMBL/GenBank/DDBJ databases">
        <authorList>
            <person name="Kaushik A."/>
        </authorList>
    </citation>
    <scope>NUCLEOTIDE SEQUENCE</scope>
    <source>
        <strain evidence="8">AG5</strain>
    </source>
</reference>
<dbReference type="AlphaFoldDB" id="A0A8H3DXV9"/>
<keyword evidence="4" id="KW-0040">ANK repeat</keyword>
<feature type="compositionally biased region" description="Basic and acidic residues" evidence="7">
    <location>
        <begin position="268"/>
        <end position="357"/>
    </location>
</feature>
<evidence type="ECO:0000256" key="2">
    <source>
        <dbReference type="ARBA" id="ARBA00022553"/>
    </source>
</evidence>
<gene>
    <name evidence="8" type="ORF">RDB_LOCUS83349</name>
</gene>
<dbReference type="GO" id="GO:0043124">
    <property type="term" value="P:negative regulation of canonical NF-kappaB signal transduction"/>
    <property type="evidence" value="ECO:0007669"/>
    <property type="project" value="InterPro"/>
</dbReference>
<feature type="coiled-coil region" evidence="6">
    <location>
        <begin position="49"/>
        <end position="83"/>
    </location>
</feature>
<evidence type="ECO:0000256" key="4">
    <source>
        <dbReference type="ARBA" id="ARBA00023043"/>
    </source>
</evidence>
<sequence>MSSKSYGRPKHGRKSTGSDDEHVSPGKDRGTKRRKTAHMGDDGIASVYAKKLQAAETSLKKDIQAMETELAKEEAIYAAAMERIVSVRRESAIWRAERMSQWDAARRELMAQQQDAELAAELARVRMKQPYTARPTDRRERVRERLKKRTAELKQAEAERAAKQQEIILEDDLCFISDLDDESMEALDDRTPFSSDSEDHDSLASADSISDIDSDRGVPMSPIGENIEVEQGDESDDDLEVDGLSNHSDYVTDDASHTPTSAALDQEASERRAREQAELLERQARARAEVEHAEAERAKVRREREIRAKQEEARREQQERERRELRERQERSRKEQQERARRDFEQQQRRAAEEHRQSQARHSLDPPSSESAAWARYTTQWNKLQGMGVPGRKSSDAILFFSNIPWPTIRAPRGPEDITKEAVASLVLSTSHSQEKNAKARLRELLLLWHPDKFVGRWMGYVVPRDQPDVTEGVMAIARIASELLAERNLRLV</sequence>
<feature type="region of interest" description="Disordered" evidence="7">
    <location>
        <begin position="129"/>
        <end position="157"/>
    </location>
</feature>
<feature type="compositionally biased region" description="Acidic residues" evidence="7">
    <location>
        <begin position="227"/>
        <end position="241"/>
    </location>
</feature>
<keyword evidence="2" id="KW-0597">Phosphoprotein</keyword>
<feature type="compositionally biased region" description="Basic and acidic residues" evidence="7">
    <location>
        <begin position="16"/>
        <end position="29"/>
    </location>
</feature>
<dbReference type="Proteomes" id="UP000663827">
    <property type="component" value="Unassembled WGS sequence"/>
</dbReference>
<evidence type="ECO:0000313" key="9">
    <source>
        <dbReference type="Proteomes" id="UP000663827"/>
    </source>
</evidence>
<keyword evidence="3" id="KW-0677">Repeat</keyword>
<name>A0A8H3DXV9_9AGAM</name>
<evidence type="ECO:0000256" key="6">
    <source>
        <dbReference type="SAM" id="Coils"/>
    </source>
</evidence>
<protein>
    <submittedName>
        <fullName evidence="8">Uncharacterized protein</fullName>
    </submittedName>
</protein>
<dbReference type="PANTHER" id="PTHR15263">
    <property type="entry name" value="I-KAPPA-B-LIKE PROTEIN IKBL"/>
    <property type="match status" value="1"/>
</dbReference>
<comment type="caution">
    <text evidence="8">The sequence shown here is derived from an EMBL/GenBank/DDBJ whole genome shotgun (WGS) entry which is preliminary data.</text>
</comment>
<proteinExistence type="predicted"/>
<evidence type="ECO:0000256" key="3">
    <source>
        <dbReference type="ARBA" id="ARBA00022737"/>
    </source>
</evidence>
<organism evidence="8 9">
    <name type="scientific">Rhizoctonia solani</name>
    <dbReference type="NCBI Taxonomy" id="456999"/>
    <lineage>
        <taxon>Eukaryota</taxon>
        <taxon>Fungi</taxon>
        <taxon>Dikarya</taxon>
        <taxon>Basidiomycota</taxon>
        <taxon>Agaricomycotina</taxon>
        <taxon>Agaricomycetes</taxon>
        <taxon>Cantharellales</taxon>
        <taxon>Ceratobasidiaceae</taxon>
        <taxon>Rhizoctonia</taxon>
    </lineage>
</organism>
<evidence type="ECO:0000256" key="5">
    <source>
        <dbReference type="ARBA" id="ARBA00023242"/>
    </source>
</evidence>
<keyword evidence="6" id="KW-0175">Coiled coil</keyword>
<comment type="subcellular location">
    <subcellularLocation>
        <location evidence="1">Nucleus</location>
    </subcellularLocation>
</comment>
<dbReference type="GO" id="GO:0005634">
    <property type="term" value="C:nucleus"/>
    <property type="evidence" value="ECO:0007669"/>
    <property type="project" value="UniProtKB-SubCell"/>
</dbReference>
<dbReference type="PANTHER" id="PTHR15263:SF1">
    <property type="entry name" value="NF-KAPPA-B INHIBITOR-LIKE PROTEIN 1"/>
    <property type="match status" value="1"/>
</dbReference>
<dbReference type="InterPro" id="IPR038753">
    <property type="entry name" value="NFKBIL1"/>
</dbReference>
<keyword evidence="5" id="KW-0539">Nucleus</keyword>
<evidence type="ECO:0000256" key="7">
    <source>
        <dbReference type="SAM" id="MobiDB-lite"/>
    </source>
</evidence>
<feature type="region of interest" description="Disordered" evidence="7">
    <location>
        <begin position="1"/>
        <end position="44"/>
    </location>
</feature>
<accession>A0A8H3DXV9</accession>
<feature type="region of interest" description="Disordered" evidence="7">
    <location>
        <begin position="185"/>
        <end position="372"/>
    </location>
</feature>